<protein>
    <submittedName>
        <fullName evidence="3">Carbon monoxide dehydrogenase</fullName>
    </submittedName>
</protein>
<dbReference type="InterPro" id="IPR027051">
    <property type="entry name" value="XdhC_Rossmann_dom"/>
</dbReference>
<dbReference type="PANTHER" id="PTHR30388:SF4">
    <property type="entry name" value="MOLYBDENUM COFACTOR INSERTION CHAPERONE PAOD"/>
    <property type="match status" value="1"/>
</dbReference>
<dbReference type="Proteomes" id="UP000682202">
    <property type="component" value="Chromosome"/>
</dbReference>
<sequence length="298" mass="30303">MTISERAAQLLAARTPFVHATVVRAGPPASAYPGDEAILLADGTIEGFVGGQCAQNSVRKAALGVLQAGESVLLRVLPDGDVHFPESPGASVVVNPCLSGGSLEIFLAPQLPPPVIQVYGATPIAAALIQLCGVLGYEAREVSAGDGRVDLELADTTAVVIASHGGPEAEIVRAALDHGIGYIGLVASKIRGASILDSLDLNEAERARVHTPVGLGIGAKTPAEIAVSIAAEVIAALRRGDLGQPMPVTSAPRDAVDPVCGMTVAVGPATEHLLLADVEYWFCSPGCRTAFAGGETGT</sequence>
<evidence type="ECO:0000259" key="2">
    <source>
        <dbReference type="Pfam" id="PF13478"/>
    </source>
</evidence>
<keyword evidence="4" id="KW-1185">Reference proteome</keyword>
<dbReference type="PANTHER" id="PTHR30388">
    <property type="entry name" value="ALDEHYDE OXIDOREDUCTASE MOLYBDENUM COFACTOR ASSEMBLY PROTEIN"/>
    <property type="match status" value="1"/>
</dbReference>
<dbReference type="Pfam" id="PF02625">
    <property type="entry name" value="XdhC_CoxI"/>
    <property type="match status" value="1"/>
</dbReference>
<dbReference type="EMBL" id="CP046600">
    <property type="protein sequence ID" value="QUR66117.1"/>
    <property type="molecule type" value="Genomic_DNA"/>
</dbReference>
<evidence type="ECO:0000259" key="1">
    <source>
        <dbReference type="Pfam" id="PF02625"/>
    </source>
</evidence>
<dbReference type="AlphaFoldDB" id="A0A975PVK8"/>
<name>A0A975PVK8_9MYCO</name>
<feature type="domain" description="XdhC Rossmann" evidence="2">
    <location>
        <begin position="118"/>
        <end position="233"/>
    </location>
</feature>
<evidence type="ECO:0000313" key="4">
    <source>
        <dbReference type="Proteomes" id="UP000682202"/>
    </source>
</evidence>
<dbReference type="Gene3D" id="3.40.50.720">
    <property type="entry name" value="NAD(P)-binding Rossmann-like Domain"/>
    <property type="match status" value="1"/>
</dbReference>
<dbReference type="InterPro" id="IPR003777">
    <property type="entry name" value="XdhC_CoxI"/>
</dbReference>
<accession>A0A975PVK8</accession>
<evidence type="ECO:0000313" key="3">
    <source>
        <dbReference type="EMBL" id="QUR66117.1"/>
    </source>
</evidence>
<gene>
    <name evidence="3" type="ORF">F6B93_02585</name>
</gene>
<dbReference type="RefSeq" id="WP_211697595.1">
    <property type="nucleotide sequence ID" value="NZ_CP046600.1"/>
</dbReference>
<reference evidence="3" key="1">
    <citation type="submission" date="2019-12" db="EMBL/GenBank/DDBJ databases">
        <title>Mycobacterium spongiae sp. nov.</title>
        <authorList>
            <person name="Stinear T."/>
        </authorList>
    </citation>
    <scope>NUCLEOTIDE SEQUENCE</scope>
    <source>
        <strain evidence="3">FSD4b-SM</strain>
    </source>
</reference>
<dbReference type="Pfam" id="PF13478">
    <property type="entry name" value="XdhC_C"/>
    <property type="match status" value="1"/>
</dbReference>
<feature type="domain" description="XdhC- CoxI" evidence="1">
    <location>
        <begin position="11"/>
        <end position="75"/>
    </location>
</feature>
<dbReference type="KEGG" id="mspg:F6B93_02585"/>
<dbReference type="InterPro" id="IPR052698">
    <property type="entry name" value="MoCofactor_Util/Proc"/>
</dbReference>
<proteinExistence type="predicted"/>
<organism evidence="3 4">
    <name type="scientific">Mycobacterium spongiae</name>
    <dbReference type="NCBI Taxonomy" id="886343"/>
    <lineage>
        <taxon>Bacteria</taxon>
        <taxon>Bacillati</taxon>
        <taxon>Actinomycetota</taxon>
        <taxon>Actinomycetes</taxon>
        <taxon>Mycobacteriales</taxon>
        <taxon>Mycobacteriaceae</taxon>
        <taxon>Mycobacterium</taxon>
    </lineage>
</organism>